<proteinExistence type="predicted"/>
<dbReference type="PATRIC" id="fig|887901.3.peg.272"/>
<protein>
    <recommendedName>
        <fullName evidence="3">TonB-dependent receptor</fullName>
    </recommendedName>
</protein>
<dbReference type="Proteomes" id="UP000023482">
    <property type="component" value="Unassembled WGS sequence"/>
</dbReference>
<dbReference type="AlphaFoldDB" id="Z4WWR6"/>
<name>Z4WWR6_9PORP</name>
<sequence length="715" mass="81211">MFSLSYQVSESGLISYQGKPINKFYIEGQDPLGFNYNQASRNLPAEAVEQVDVIEHNQHKRILQGKVFEEHAALNIRLNKKYLFRPFGEVMGGTGVKRPLWTGKAFLMQAAKGNQLITNLKGNNVGHDLATDFIEHIDPFEQDHYEPLPSTILRSSASVPPLSEYRYLKNRAFNWGLNDLQKLGAYGSLRLNALGYHDHTTNESLHSIHYQGATSFDLNEVSSLTAKPNYYRAALHYEHNAPKLFLLVDLLYSSQAKTSNESLISNNQAYRLTLRQRPQWLQADLQSNIYWGRTLILVKSSTRGYTALEHLSGWQSTPMGQDGPFTAYRRVSQLVTTNSAKVGFPIGKVSLNTGLIAKVVLNRYGGERLLAPNDNSYSHLAVGLNTSLSYSVAGINFSLSSPLYYQVDRLWVGSAKDGQAYLHLAPSLSLRKRFSSYSDLNLSASYQESPDVDPYYSDEPIRRGYRSYSQSLEHLYYRKALSVSTRFTYRNPIEMLFAYIWVRYRQTAHSYLRDVRIRPKATLSIPVDTVYMHRSYSVQGVLDKSFPEWALSLHTELGYTHARYLASLAEHVYPVRSDNLLSTLSLRWSKLSALSASYSMGLGSLWFHRPGAEARPILRLEQELKLTGSLGKSLSLTALLQHTMSEGSMQSYKHTLFCDLKADWVVSRRIKLEGSLTNIWNQQAYTLTTISATHLEHFSLPLRPREFLLSCFIRL</sequence>
<evidence type="ECO:0000313" key="1">
    <source>
        <dbReference type="EMBL" id="EWC93247.1"/>
    </source>
</evidence>
<comment type="caution">
    <text evidence="1">The sequence shown here is derived from an EMBL/GenBank/DDBJ whole genome shotgun (WGS) entry which is preliminary data.</text>
</comment>
<dbReference type="OrthoDB" id="603275at2"/>
<evidence type="ECO:0000313" key="2">
    <source>
        <dbReference type="Proteomes" id="UP000023482"/>
    </source>
</evidence>
<dbReference type="EMBL" id="JDFF01000008">
    <property type="protein sequence ID" value="EWC93247.1"/>
    <property type="molecule type" value="Genomic_DNA"/>
</dbReference>
<gene>
    <name evidence="1" type="ORF">HMPREF0636_1113</name>
</gene>
<reference evidence="1 2" key="1">
    <citation type="submission" date="2014-01" db="EMBL/GenBank/DDBJ databases">
        <authorList>
            <person name="Durkin A.S."/>
            <person name="McCorrison J."/>
            <person name="Torralba M."/>
            <person name="Gillis M."/>
            <person name="Haft D.H."/>
            <person name="Methe B."/>
            <person name="Sutton G."/>
            <person name="Nelson K.E."/>
        </authorList>
    </citation>
    <scope>NUCLEOTIDE SEQUENCE [LARGE SCALE GENOMIC DNA]</scope>
    <source>
        <strain evidence="1 2">ATCC 51270</strain>
    </source>
</reference>
<dbReference type="SUPFAM" id="SSF56935">
    <property type="entry name" value="Porins"/>
    <property type="match status" value="1"/>
</dbReference>
<dbReference type="RefSeq" id="WP_044167966.1">
    <property type="nucleotide sequence ID" value="NZ_JDFF01000008.1"/>
</dbReference>
<accession>Z4WWR6</accession>
<evidence type="ECO:0008006" key="3">
    <source>
        <dbReference type="Google" id="ProtNLM"/>
    </source>
</evidence>
<organism evidence="1 2">
    <name type="scientific">Porphyromonas catoniae ATCC 51270</name>
    <dbReference type="NCBI Taxonomy" id="887901"/>
    <lineage>
        <taxon>Bacteria</taxon>
        <taxon>Pseudomonadati</taxon>
        <taxon>Bacteroidota</taxon>
        <taxon>Bacteroidia</taxon>
        <taxon>Bacteroidales</taxon>
        <taxon>Porphyromonadaceae</taxon>
        <taxon>Porphyromonas</taxon>
    </lineage>
</organism>
<keyword evidence="2" id="KW-1185">Reference proteome</keyword>